<evidence type="ECO:0000313" key="1">
    <source>
        <dbReference type="EMBL" id="QAS52787.1"/>
    </source>
</evidence>
<dbReference type="RefSeq" id="WP_128525064.1">
    <property type="nucleotide sequence ID" value="NZ_CP026118.1"/>
</dbReference>
<name>A0A410MDL4_9BACI</name>
<dbReference type="EMBL" id="CP026118">
    <property type="protein sequence ID" value="QAS52787.1"/>
    <property type="molecule type" value="Genomic_DNA"/>
</dbReference>
<accession>A0A410MDL4</accession>
<organism evidence="1 2">
    <name type="scientific">Halobacillus litoralis</name>
    <dbReference type="NCBI Taxonomy" id="45668"/>
    <lineage>
        <taxon>Bacteria</taxon>
        <taxon>Bacillati</taxon>
        <taxon>Bacillota</taxon>
        <taxon>Bacilli</taxon>
        <taxon>Bacillales</taxon>
        <taxon>Bacillaceae</taxon>
        <taxon>Halobacillus</taxon>
    </lineage>
</organism>
<gene>
    <name evidence="1" type="ORF">HLI_11565</name>
</gene>
<dbReference type="Proteomes" id="UP000287756">
    <property type="component" value="Chromosome"/>
</dbReference>
<protein>
    <submittedName>
        <fullName evidence="1">Uncharacterized protein</fullName>
    </submittedName>
</protein>
<proteinExistence type="predicted"/>
<reference evidence="1 2" key="1">
    <citation type="submission" date="2018-01" db="EMBL/GenBank/DDBJ databases">
        <title>The whole genome sequencing and assembly of Halobacillus litoralis ERB031 strain.</title>
        <authorList>
            <person name="Lee S.-J."/>
            <person name="Park M.-K."/>
            <person name="Kim J.-Y."/>
            <person name="Lee Y.-J."/>
            <person name="Yi H."/>
            <person name="Bahn Y.-S."/>
            <person name="Kim J.F."/>
            <person name="Lee D.-W."/>
        </authorList>
    </citation>
    <scope>NUCLEOTIDE SEQUENCE [LARGE SCALE GENOMIC DNA]</scope>
    <source>
        <strain evidence="1 2">ERB 031</strain>
    </source>
</reference>
<dbReference type="KEGG" id="hli:HLI_11565"/>
<sequence>MQFLLLFTLVYSPNEKLESISVVYSTDTTITATSQLSGQQAIKNKSPSLFPVTTDPPDPSFYLDTPISLKEEKGVSQAKNIYDGNGEVLGFLIPVQYQSNYT</sequence>
<evidence type="ECO:0000313" key="2">
    <source>
        <dbReference type="Proteomes" id="UP000287756"/>
    </source>
</evidence>
<dbReference type="AlphaFoldDB" id="A0A410MDL4"/>